<proteinExistence type="predicted"/>
<accession>A0ABQ3N3X9</accession>
<feature type="domain" description="DUF58" evidence="2">
    <location>
        <begin position="203"/>
        <end position="361"/>
    </location>
</feature>
<keyword evidence="1" id="KW-0472">Membrane</keyword>
<keyword evidence="4" id="KW-1185">Reference proteome</keyword>
<organism evidence="3 4">
    <name type="scientific">Neobacillus kokaensis</name>
    <dbReference type="NCBI Taxonomy" id="2759023"/>
    <lineage>
        <taxon>Bacteria</taxon>
        <taxon>Bacillati</taxon>
        <taxon>Bacillota</taxon>
        <taxon>Bacilli</taxon>
        <taxon>Bacillales</taxon>
        <taxon>Bacillaceae</taxon>
        <taxon>Neobacillus</taxon>
    </lineage>
</organism>
<dbReference type="PANTHER" id="PTHR34351:SF2">
    <property type="entry name" value="DUF58 DOMAIN-CONTAINING PROTEIN"/>
    <property type="match status" value="1"/>
</dbReference>
<protein>
    <recommendedName>
        <fullName evidence="2">DUF58 domain-containing protein</fullName>
    </recommendedName>
</protein>
<comment type="caution">
    <text evidence="3">The sequence shown here is derived from an EMBL/GenBank/DDBJ whole genome shotgun (WGS) entry which is preliminary data.</text>
</comment>
<dbReference type="EMBL" id="BNDS01000014">
    <property type="protein sequence ID" value="GHH99629.1"/>
    <property type="molecule type" value="Genomic_DNA"/>
</dbReference>
<dbReference type="Proteomes" id="UP000637074">
    <property type="component" value="Unassembled WGS sequence"/>
</dbReference>
<gene>
    <name evidence="3" type="primary">yeaD</name>
    <name evidence="3" type="ORF">AM1BK_31720</name>
</gene>
<keyword evidence="1" id="KW-1133">Transmembrane helix</keyword>
<feature type="transmembrane region" description="Helical" evidence="1">
    <location>
        <begin position="34"/>
        <end position="55"/>
    </location>
</feature>
<keyword evidence="1" id="KW-0812">Transmembrane</keyword>
<evidence type="ECO:0000256" key="1">
    <source>
        <dbReference type="SAM" id="Phobius"/>
    </source>
</evidence>
<reference evidence="3 4" key="1">
    <citation type="journal article" date="2022" name="Int. J. Syst. Evol. Microbiol.">
        <title>Neobacillus kokaensis sp. nov., isolated from soil.</title>
        <authorList>
            <person name="Yuki K."/>
            <person name="Matsubara H."/>
            <person name="Yamaguchi S."/>
        </authorList>
    </citation>
    <scope>NUCLEOTIDE SEQUENCE [LARGE SCALE GENOMIC DNA]</scope>
    <source>
        <strain evidence="3 4">LOB 377</strain>
    </source>
</reference>
<dbReference type="InterPro" id="IPR002881">
    <property type="entry name" value="DUF58"/>
</dbReference>
<sequence length="401" mass="46123">MLLIKKAWKFVLLLFLILLTFSYAMFQGGFVSWFLFYSFLPFAIYSVGLSFYPLGEFEITRALPKMDYNAGEQLKVTVTIKRSRAFPLFYLLIEDQLNDSLAYTQQQKSAKALLFPGFKKEFSYEYILKELPRGEHFFHTFTVRTGDPLGLFEKEKGFASDGRIIVYPAYTEMLYRPFENQYDQGLTASRERVQRDTSMAIGIREYRPGDRFSWINWKATAKRNEFMTKEFEQRQSHDVFVVMDCVPDRRFETVVSFTASLLRAVLKKGAQTGLLTISKDRASFPIRGGEHQLQELFYHLARIEAKSYSSLDKILETDGFFIQQTVSFLLVTAQLSKTLIEKASFLGQRKGTITLFLLKDQLESPSDDERGLIAIANARGVRIVMVHEGNFAAAFSEVAGR</sequence>
<name>A0ABQ3N3X9_9BACI</name>
<evidence type="ECO:0000313" key="3">
    <source>
        <dbReference type="EMBL" id="GHH99629.1"/>
    </source>
</evidence>
<evidence type="ECO:0000313" key="4">
    <source>
        <dbReference type="Proteomes" id="UP000637074"/>
    </source>
</evidence>
<dbReference type="PANTHER" id="PTHR34351">
    <property type="entry name" value="SLR1927 PROTEIN-RELATED"/>
    <property type="match status" value="1"/>
</dbReference>
<dbReference type="Pfam" id="PF01882">
    <property type="entry name" value="DUF58"/>
    <property type="match status" value="1"/>
</dbReference>
<evidence type="ECO:0000259" key="2">
    <source>
        <dbReference type="Pfam" id="PF01882"/>
    </source>
</evidence>